<dbReference type="EMBL" id="LKAM01000009">
    <property type="protein sequence ID" value="KUM46806.1"/>
    <property type="molecule type" value="Genomic_DNA"/>
</dbReference>
<geneLocation type="mitochondrion" evidence="1"/>
<proteinExistence type="predicted"/>
<sequence>MGSYFPRYTQELPRILYRERKANSRRHLIFGYVVLVDVVSNVSALQLQACWDIASLPSKAGMGVLPESFPLEVNSQIVVDRETSENAF</sequence>
<accession>A0A124GMU6</accession>
<protein>
    <submittedName>
        <fullName evidence="1">Uncharacterized protein</fullName>
    </submittedName>
</protein>
<reference evidence="1" key="1">
    <citation type="journal article" date="2015" name="Genome Biol. Evol.">
        <title>Organellar Genomes of White Spruce (Picea glauca): Assembly and Annotation.</title>
        <authorList>
            <person name="Jackman S.D."/>
            <person name="Warren R.L."/>
            <person name="Gibb E.A."/>
            <person name="Vandervalk B.P."/>
            <person name="Mohamadi H."/>
            <person name="Chu J."/>
            <person name="Raymond A."/>
            <person name="Pleasance S."/>
            <person name="Coope R."/>
            <person name="Wildung M.R."/>
            <person name="Ritland C.E."/>
            <person name="Bousquet J."/>
            <person name="Jones S.J."/>
            <person name="Bohlmann J."/>
            <person name="Birol I."/>
        </authorList>
    </citation>
    <scope>NUCLEOTIDE SEQUENCE [LARGE SCALE GENOMIC DNA]</scope>
    <source>
        <tissue evidence="1">Flushing bud</tissue>
    </source>
</reference>
<gene>
    <name evidence="1" type="ORF">ABT39_MTgene6261</name>
</gene>
<organism evidence="1">
    <name type="scientific">Picea glauca</name>
    <name type="common">White spruce</name>
    <name type="synonym">Pinus glauca</name>
    <dbReference type="NCBI Taxonomy" id="3330"/>
    <lineage>
        <taxon>Eukaryota</taxon>
        <taxon>Viridiplantae</taxon>
        <taxon>Streptophyta</taxon>
        <taxon>Embryophyta</taxon>
        <taxon>Tracheophyta</taxon>
        <taxon>Spermatophyta</taxon>
        <taxon>Pinopsida</taxon>
        <taxon>Pinidae</taxon>
        <taxon>Conifers I</taxon>
        <taxon>Pinales</taxon>
        <taxon>Pinaceae</taxon>
        <taxon>Picea</taxon>
    </lineage>
</organism>
<name>A0A124GMU6_PICGL</name>
<dbReference type="AlphaFoldDB" id="A0A124GMU6"/>
<comment type="caution">
    <text evidence="1">The sequence shown here is derived from an EMBL/GenBank/DDBJ whole genome shotgun (WGS) entry which is preliminary data.</text>
</comment>
<keyword evidence="1" id="KW-0496">Mitochondrion</keyword>
<evidence type="ECO:0000313" key="1">
    <source>
        <dbReference type="EMBL" id="KUM46806.1"/>
    </source>
</evidence>